<protein>
    <submittedName>
        <fullName evidence="2">Uncharacterized protein</fullName>
    </submittedName>
</protein>
<feature type="chain" id="PRO_5002059800" evidence="1">
    <location>
        <begin position="20"/>
        <end position="48"/>
    </location>
</feature>
<reference evidence="2" key="1">
    <citation type="submission" date="2014-09" db="EMBL/GenBank/DDBJ databases">
        <authorList>
            <person name="Magalhaes I.L.F."/>
            <person name="Oliveira U."/>
            <person name="Santos F.R."/>
            <person name="Vidigal T.H.D.A."/>
            <person name="Brescovit A.D."/>
            <person name="Santos A.J."/>
        </authorList>
    </citation>
    <scope>NUCLEOTIDE SEQUENCE</scope>
    <source>
        <tissue evidence="2">Shoot tissue taken approximately 20 cm above the soil surface</tissue>
    </source>
</reference>
<dbReference type="EMBL" id="GBRH01267554">
    <property type="protein sequence ID" value="JAD30341.1"/>
    <property type="molecule type" value="Transcribed_RNA"/>
</dbReference>
<name>A0A0A8YUQ1_ARUDO</name>
<organism evidence="2">
    <name type="scientific">Arundo donax</name>
    <name type="common">Giant reed</name>
    <name type="synonym">Donax arundinaceus</name>
    <dbReference type="NCBI Taxonomy" id="35708"/>
    <lineage>
        <taxon>Eukaryota</taxon>
        <taxon>Viridiplantae</taxon>
        <taxon>Streptophyta</taxon>
        <taxon>Embryophyta</taxon>
        <taxon>Tracheophyta</taxon>
        <taxon>Spermatophyta</taxon>
        <taxon>Magnoliopsida</taxon>
        <taxon>Liliopsida</taxon>
        <taxon>Poales</taxon>
        <taxon>Poaceae</taxon>
        <taxon>PACMAD clade</taxon>
        <taxon>Arundinoideae</taxon>
        <taxon>Arundineae</taxon>
        <taxon>Arundo</taxon>
    </lineage>
</organism>
<reference evidence="2" key="2">
    <citation type="journal article" date="2015" name="Data Brief">
        <title>Shoot transcriptome of the giant reed, Arundo donax.</title>
        <authorList>
            <person name="Barrero R.A."/>
            <person name="Guerrero F.D."/>
            <person name="Moolhuijzen P."/>
            <person name="Goolsby J.A."/>
            <person name="Tidwell J."/>
            <person name="Bellgard S.E."/>
            <person name="Bellgard M.I."/>
        </authorList>
    </citation>
    <scope>NUCLEOTIDE SEQUENCE</scope>
    <source>
        <tissue evidence="2">Shoot tissue taken approximately 20 cm above the soil surface</tissue>
    </source>
</reference>
<feature type="signal peptide" evidence="1">
    <location>
        <begin position="1"/>
        <end position="19"/>
    </location>
</feature>
<dbReference type="AlphaFoldDB" id="A0A0A8YUQ1"/>
<proteinExistence type="predicted"/>
<sequence length="48" mass="5150">MTLSIIDLALAALLRHAISSRCVTQSYSSAEPKLRALATTTSDIGWLC</sequence>
<keyword evidence="1" id="KW-0732">Signal</keyword>
<evidence type="ECO:0000256" key="1">
    <source>
        <dbReference type="SAM" id="SignalP"/>
    </source>
</evidence>
<accession>A0A0A8YUQ1</accession>
<evidence type="ECO:0000313" key="2">
    <source>
        <dbReference type="EMBL" id="JAD30341.1"/>
    </source>
</evidence>